<keyword evidence="3" id="KW-1185">Reference proteome</keyword>
<protein>
    <submittedName>
        <fullName evidence="2">Uncharacterized protein</fullName>
    </submittedName>
</protein>
<accession>A0A9N8HDM9</accession>
<feature type="compositionally biased region" description="Basic and acidic residues" evidence="1">
    <location>
        <begin position="33"/>
        <end position="44"/>
    </location>
</feature>
<sequence length="127" mass="14202">MSDETNPELSPAVFHTIPLPFGDDDDDDDDDEKTFTKTAEEGSKTELSSTTGVLENAIQDCFQIAIRNHDAKSVEEVEKAVWHWNPSASNDDETPLDFETEKHALQTWVPRPLFLPSWAANNQGVSK</sequence>
<feature type="region of interest" description="Disordered" evidence="1">
    <location>
        <begin position="1"/>
        <end position="51"/>
    </location>
</feature>
<evidence type="ECO:0000313" key="2">
    <source>
        <dbReference type="EMBL" id="CAB9508525.1"/>
    </source>
</evidence>
<dbReference type="EMBL" id="CAICTM010000350">
    <property type="protein sequence ID" value="CAB9508525.1"/>
    <property type="molecule type" value="Genomic_DNA"/>
</dbReference>
<name>A0A9N8HDM9_9STRA</name>
<reference evidence="2" key="1">
    <citation type="submission" date="2020-06" db="EMBL/GenBank/DDBJ databases">
        <authorList>
            <consortium name="Plant Systems Biology data submission"/>
        </authorList>
    </citation>
    <scope>NUCLEOTIDE SEQUENCE</scope>
    <source>
        <strain evidence="2">D6</strain>
    </source>
</reference>
<gene>
    <name evidence="2" type="ORF">SEMRO_351_G123800.1</name>
</gene>
<feature type="compositionally biased region" description="Acidic residues" evidence="1">
    <location>
        <begin position="22"/>
        <end position="32"/>
    </location>
</feature>
<comment type="caution">
    <text evidence="2">The sequence shown here is derived from an EMBL/GenBank/DDBJ whole genome shotgun (WGS) entry which is preliminary data.</text>
</comment>
<proteinExistence type="predicted"/>
<dbReference type="Proteomes" id="UP001153069">
    <property type="component" value="Unassembled WGS sequence"/>
</dbReference>
<dbReference type="AlphaFoldDB" id="A0A9N8HDM9"/>
<evidence type="ECO:0000313" key="3">
    <source>
        <dbReference type="Proteomes" id="UP001153069"/>
    </source>
</evidence>
<organism evidence="2 3">
    <name type="scientific">Seminavis robusta</name>
    <dbReference type="NCBI Taxonomy" id="568900"/>
    <lineage>
        <taxon>Eukaryota</taxon>
        <taxon>Sar</taxon>
        <taxon>Stramenopiles</taxon>
        <taxon>Ochrophyta</taxon>
        <taxon>Bacillariophyta</taxon>
        <taxon>Bacillariophyceae</taxon>
        <taxon>Bacillariophycidae</taxon>
        <taxon>Naviculales</taxon>
        <taxon>Naviculaceae</taxon>
        <taxon>Seminavis</taxon>
    </lineage>
</organism>
<evidence type="ECO:0000256" key="1">
    <source>
        <dbReference type="SAM" id="MobiDB-lite"/>
    </source>
</evidence>